<keyword evidence="2" id="KW-1185">Reference proteome</keyword>
<dbReference type="Proteomes" id="UP000053989">
    <property type="component" value="Unassembled WGS sequence"/>
</dbReference>
<dbReference type="EMBL" id="KN822064">
    <property type="protein sequence ID" value="KIM60229.1"/>
    <property type="molecule type" value="Genomic_DNA"/>
</dbReference>
<reference evidence="1 2" key="1">
    <citation type="submission" date="2014-04" db="EMBL/GenBank/DDBJ databases">
        <authorList>
            <consortium name="DOE Joint Genome Institute"/>
            <person name="Kuo A."/>
            <person name="Kohler A."/>
            <person name="Nagy L.G."/>
            <person name="Floudas D."/>
            <person name="Copeland A."/>
            <person name="Barry K.W."/>
            <person name="Cichocki N."/>
            <person name="Veneault-Fourrey C."/>
            <person name="LaButti K."/>
            <person name="Lindquist E.A."/>
            <person name="Lipzen A."/>
            <person name="Lundell T."/>
            <person name="Morin E."/>
            <person name="Murat C."/>
            <person name="Sun H."/>
            <person name="Tunlid A."/>
            <person name="Henrissat B."/>
            <person name="Grigoriev I.V."/>
            <person name="Hibbett D.S."/>
            <person name="Martin F."/>
            <person name="Nordberg H.P."/>
            <person name="Cantor M.N."/>
            <person name="Hua S.X."/>
        </authorList>
    </citation>
    <scope>NUCLEOTIDE SEQUENCE [LARGE SCALE GENOMIC DNA]</scope>
    <source>
        <strain evidence="1 2">Foug A</strain>
    </source>
</reference>
<accession>A0A0C3DVK7</accession>
<protein>
    <submittedName>
        <fullName evidence="1">Uncharacterized protein</fullName>
    </submittedName>
</protein>
<organism evidence="1 2">
    <name type="scientific">Scleroderma citrinum Foug A</name>
    <dbReference type="NCBI Taxonomy" id="1036808"/>
    <lineage>
        <taxon>Eukaryota</taxon>
        <taxon>Fungi</taxon>
        <taxon>Dikarya</taxon>
        <taxon>Basidiomycota</taxon>
        <taxon>Agaricomycotina</taxon>
        <taxon>Agaricomycetes</taxon>
        <taxon>Agaricomycetidae</taxon>
        <taxon>Boletales</taxon>
        <taxon>Sclerodermatineae</taxon>
        <taxon>Sclerodermataceae</taxon>
        <taxon>Scleroderma</taxon>
    </lineage>
</organism>
<dbReference type="HOGENOM" id="CLU_1866333_0_0_1"/>
<evidence type="ECO:0000313" key="2">
    <source>
        <dbReference type="Proteomes" id="UP000053989"/>
    </source>
</evidence>
<proteinExistence type="predicted"/>
<dbReference type="InParanoid" id="A0A0C3DVK7"/>
<name>A0A0C3DVK7_9AGAM</name>
<sequence>MVSGDFSAANWRHNIRADTCVSAIWRGKPEEWANKSPPGLKRLVEEENQGGGYCYARYRTQLYQDRAQSPSKPMECFEWTEVIAWHWRIPSTSSWVGVSIKLCGALHETKFSGSPVHIDATHKPRLTVIYIDFERDH</sequence>
<gene>
    <name evidence="1" type="ORF">SCLCIDRAFT_963150</name>
</gene>
<evidence type="ECO:0000313" key="1">
    <source>
        <dbReference type="EMBL" id="KIM60229.1"/>
    </source>
</evidence>
<dbReference type="AlphaFoldDB" id="A0A0C3DVK7"/>
<reference evidence="2" key="2">
    <citation type="submission" date="2015-01" db="EMBL/GenBank/DDBJ databases">
        <title>Evolutionary Origins and Diversification of the Mycorrhizal Mutualists.</title>
        <authorList>
            <consortium name="DOE Joint Genome Institute"/>
            <consortium name="Mycorrhizal Genomics Consortium"/>
            <person name="Kohler A."/>
            <person name="Kuo A."/>
            <person name="Nagy L.G."/>
            <person name="Floudas D."/>
            <person name="Copeland A."/>
            <person name="Barry K.W."/>
            <person name="Cichocki N."/>
            <person name="Veneault-Fourrey C."/>
            <person name="LaButti K."/>
            <person name="Lindquist E.A."/>
            <person name="Lipzen A."/>
            <person name="Lundell T."/>
            <person name="Morin E."/>
            <person name="Murat C."/>
            <person name="Riley R."/>
            <person name="Ohm R."/>
            <person name="Sun H."/>
            <person name="Tunlid A."/>
            <person name="Henrissat B."/>
            <person name="Grigoriev I.V."/>
            <person name="Hibbett D.S."/>
            <person name="Martin F."/>
        </authorList>
    </citation>
    <scope>NUCLEOTIDE SEQUENCE [LARGE SCALE GENOMIC DNA]</scope>
    <source>
        <strain evidence="2">Foug A</strain>
    </source>
</reference>